<dbReference type="PANTHER" id="PTHR21666:SF289">
    <property type="entry name" value="L-ALA--D-GLU ENDOPEPTIDASE"/>
    <property type="match status" value="1"/>
</dbReference>
<dbReference type="Pfam" id="PF01551">
    <property type="entry name" value="Peptidase_M23"/>
    <property type="match status" value="1"/>
</dbReference>
<keyword evidence="2" id="KW-0812">Transmembrane</keyword>
<feature type="domain" description="M23ase beta-sheet core" evidence="3">
    <location>
        <begin position="129"/>
        <end position="226"/>
    </location>
</feature>
<feature type="transmembrane region" description="Helical" evidence="2">
    <location>
        <begin position="31"/>
        <end position="52"/>
    </location>
</feature>
<dbReference type="InterPro" id="IPR050570">
    <property type="entry name" value="Cell_wall_metabolism_enzyme"/>
</dbReference>
<name>F6DP55_DESRL</name>
<dbReference type="InterPro" id="IPR011055">
    <property type="entry name" value="Dup_hybrid_motif"/>
</dbReference>
<proteinExistence type="predicted"/>
<dbReference type="RefSeq" id="WP_013843630.1">
    <property type="nucleotide sequence ID" value="NC_015589.1"/>
</dbReference>
<evidence type="ECO:0000313" key="4">
    <source>
        <dbReference type="EMBL" id="AEG61884.1"/>
    </source>
</evidence>
<dbReference type="SUPFAM" id="SSF51261">
    <property type="entry name" value="Duplicated hybrid motif"/>
    <property type="match status" value="1"/>
</dbReference>
<evidence type="ECO:0000256" key="1">
    <source>
        <dbReference type="ARBA" id="ARBA00022729"/>
    </source>
</evidence>
<evidence type="ECO:0000259" key="3">
    <source>
        <dbReference type="Pfam" id="PF01551"/>
    </source>
</evidence>
<dbReference type="AlphaFoldDB" id="F6DP55"/>
<reference evidence="5" key="1">
    <citation type="submission" date="2011-05" db="EMBL/GenBank/DDBJ databases">
        <title>Complete sequence of Desulfotomaculum ruminis DSM 2154.</title>
        <authorList>
            <person name="Lucas S."/>
            <person name="Copeland A."/>
            <person name="Lapidus A."/>
            <person name="Cheng J.-F."/>
            <person name="Goodwin L."/>
            <person name="Pitluck S."/>
            <person name="Lu M."/>
            <person name="Detter J.C."/>
            <person name="Han C."/>
            <person name="Tapia R."/>
            <person name="Land M."/>
            <person name="Hauser L."/>
            <person name="Kyrpides N."/>
            <person name="Ivanova N."/>
            <person name="Mikhailova N."/>
            <person name="Pagani I."/>
            <person name="Stams A.J.M."/>
            <person name="Plugge C.M."/>
            <person name="Muyzer G."/>
            <person name="Kuever J."/>
            <person name="Parshina S.N."/>
            <person name="Ivanova A.E."/>
            <person name="Nazina T.N."/>
            <person name="Brambilla E."/>
            <person name="Spring S."/>
            <person name="Klenk H.-P."/>
            <person name="Woyke T."/>
        </authorList>
    </citation>
    <scope>NUCLEOTIDE SEQUENCE [LARGE SCALE GENOMIC DNA]</scope>
    <source>
        <strain evidence="5">ATCC 23193 / DSM 2154 / NCIB 8452 / DL</strain>
    </source>
</reference>
<evidence type="ECO:0000313" key="5">
    <source>
        <dbReference type="Proteomes" id="UP000009234"/>
    </source>
</evidence>
<dbReference type="GO" id="GO:0004222">
    <property type="term" value="F:metalloendopeptidase activity"/>
    <property type="evidence" value="ECO:0007669"/>
    <property type="project" value="TreeGrafter"/>
</dbReference>
<accession>F6DP55</accession>
<keyword evidence="2" id="KW-0472">Membrane</keyword>
<dbReference type="KEGG" id="dru:Desru_3684"/>
<reference evidence="4 5" key="2">
    <citation type="journal article" date="2012" name="Stand. Genomic Sci.">
        <title>Complete genome sequence of the sulfate-reducing firmicute Desulfotomaculum ruminis type strain (DL(T)).</title>
        <authorList>
            <person name="Spring S."/>
            <person name="Visser M."/>
            <person name="Lu M."/>
            <person name="Copeland A."/>
            <person name="Lapidus A."/>
            <person name="Lucas S."/>
            <person name="Cheng J.F."/>
            <person name="Han C."/>
            <person name="Tapia R."/>
            <person name="Goodwin L.A."/>
            <person name="Pitluck S."/>
            <person name="Ivanova N."/>
            <person name="Land M."/>
            <person name="Hauser L."/>
            <person name="Larimer F."/>
            <person name="Rohde M."/>
            <person name="Goker M."/>
            <person name="Detter J.C."/>
            <person name="Kyrpides N.C."/>
            <person name="Woyke T."/>
            <person name="Schaap P.J."/>
            <person name="Plugge C.M."/>
            <person name="Muyzer G."/>
            <person name="Kuever J."/>
            <person name="Pereira I.A."/>
            <person name="Parshina S.N."/>
            <person name="Bernier-Latmani R."/>
            <person name="Stams A.J."/>
            <person name="Klenk H.P."/>
        </authorList>
    </citation>
    <scope>NUCLEOTIDE SEQUENCE [LARGE SCALE GENOMIC DNA]</scope>
    <source>
        <strain evidence="5">ATCC 23193 / DSM 2154 / NCIB 8452 / DL</strain>
    </source>
</reference>
<keyword evidence="1" id="KW-0732">Signal</keyword>
<evidence type="ECO:0000256" key="2">
    <source>
        <dbReference type="SAM" id="Phobius"/>
    </source>
</evidence>
<dbReference type="STRING" id="696281.Desru_3684"/>
<dbReference type="OrthoDB" id="1786111at2"/>
<dbReference type="CDD" id="cd12797">
    <property type="entry name" value="M23_peptidase"/>
    <property type="match status" value="1"/>
</dbReference>
<dbReference type="EMBL" id="CP002780">
    <property type="protein sequence ID" value="AEG61884.1"/>
    <property type="molecule type" value="Genomic_DNA"/>
</dbReference>
<sequence>MWPFEDSLRDQNPIRKYREWLKRWLFKNNQLNTVALIGFVLSLSLLSAYLFYSWHNQPNTTLAITSPPAVQKTENQPVSEQNTSGVQEPLEKAVVQTPVNPEEMVKPVMGHALTGVGMSFSEVFQDYRYNSGVALAANPGAEIKAALPGTVSLVSTAENGTQQVTVNHGDGWETIYSGLEQVVVKAGERLSRDAVIGTLGAYNRINGINQNHLFFKVTKDGEPVDPNTYWK</sequence>
<organism evidence="4 5">
    <name type="scientific">Desulforamulus ruminis (strain ATCC 23193 / DSM 2154 / NCIMB 8452 / DL)</name>
    <name type="common">Desulfotomaculum ruminis</name>
    <dbReference type="NCBI Taxonomy" id="696281"/>
    <lineage>
        <taxon>Bacteria</taxon>
        <taxon>Bacillati</taxon>
        <taxon>Bacillota</taxon>
        <taxon>Clostridia</taxon>
        <taxon>Eubacteriales</taxon>
        <taxon>Peptococcaceae</taxon>
        <taxon>Desulforamulus</taxon>
    </lineage>
</organism>
<dbReference type="PANTHER" id="PTHR21666">
    <property type="entry name" value="PEPTIDASE-RELATED"/>
    <property type="match status" value="1"/>
</dbReference>
<keyword evidence="5" id="KW-1185">Reference proteome</keyword>
<dbReference type="HOGENOM" id="CLU_1141136_0_0_9"/>
<dbReference type="InterPro" id="IPR016047">
    <property type="entry name" value="M23ase_b-sheet_dom"/>
</dbReference>
<keyword evidence="2" id="KW-1133">Transmembrane helix</keyword>
<protein>
    <submittedName>
        <fullName evidence="4">Peptidase M23</fullName>
    </submittedName>
</protein>
<gene>
    <name evidence="4" type="ordered locus">Desru_3684</name>
</gene>
<dbReference type="Gene3D" id="2.70.70.10">
    <property type="entry name" value="Glucose Permease (Domain IIA)"/>
    <property type="match status" value="1"/>
</dbReference>
<dbReference type="Proteomes" id="UP000009234">
    <property type="component" value="Chromosome"/>
</dbReference>
<dbReference type="eggNOG" id="COG0739">
    <property type="taxonomic scope" value="Bacteria"/>
</dbReference>